<keyword evidence="4" id="KW-1185">Reference proteome</keyword>
<feature type="transmembrane region" description="Helical" evidence="1">
    <location>
        <begin position="154"/>
        <end position="173"/>
    </location>
</feature>
<feature type="domain" description="DUF4328" evidence="2">
    <location>
        <begin position="65"/>
        <end position="210"/>
    </location>
</feature>
<dbReference type="InterPro" id="IPR025565">
    <property type="entry name" value="DUF4328"/>
</dbReference>
<dbReference type="Proteomes" id="UP000586976">
    <property type="component" value="Unassembled WGS sequence"/>
</dbReference>
<evidence type="ECO:0000259" key="2">
    <source>
        <dbReference type="Pfam" id="PF14219"/>
    </source>
</evidence>
<evidence type="ECO:0000256" key="1">
    <source>
        <dbReference type="SAM" id="Phobius"/>
    </source>
</evidence>
<feature type="transmembrane region" description="Helical" evidence="1">
    <location>
        <begin position="185"/>
        <end position="208"/>
    </location>
</feature>
<dbReference type="RefSeq" id="WP_181863585.1">
    <property type="nucleotide sequence ID" value="NZ_JACEQY010000007.1"/>
</dbReference>
<protein>
    <submittedName>
        <fullName evidence="3">DUF4328 domain-containing protein</fullName>
    </submittedName>
</protein>
<dbReference type="EMBL" id="JACEQY010000007">
    <property type="protein sequence ID" value="MBA4861627.1"/>
    <property type="molecule type" value="Genomic_DNA"/>
</dbReference>
<evidence type="ECO:0000313" key="4">
    <source>
        <dbReference type="Proteomes" id="UP000586976"/>
    </source>
</evidence>
<feature type="transmembrane region" description="Helical" evidence="1">
    <location>
        <begin position="116"/>
        <end position="134"/>
    </location>
</feature>
<feature type="transmembrane region" description="Helical" evidence="1">
    <location>
        <begin position="72"/>
        <end position="95"/>
    </location>
</feature>
<keyword evidence="1" id="KW-0812">Transmembrane</keyword>
<gene>
    <name evidence="3" type="ORF">H1V43_09570</name>
</gene>
<dbReference type="AlphaFoldDB" id="A0A7W2CYT4"/>
<evidence type="ECO:0000313" key="3">
    <source>
        <dbReference type="EMBL" id="MBA4861627.1"/>
    </source>
</evidence>
<feature type="transmembrane region" description="Helical" evidence="1">
    <location>
        <begin position="21"/>
        <end position="44"/>
    </location>
</feature>
<sequence length="228" mass="24421">MSASVSGPVLGLFALRPLRRLAMAVCAALALTIAADLFSIYAGLAARSQVGPAFSDTASMSALLDWNQAQLVYSRAGSAQLLLLVVTACVFLVWFSRARRNGEVFALDGFTRKPGWAVGSWFVPVANLWMPYRIAVEIWRASSPGRTSPTLVNAWWAAWITASLVSWFGGQSYGRAEEADAIEQAVSVLLLADVLDIAAAVLAMAFVWRLSGMQDAKATHAQGPLTSL</sequence>
<name>A0A7W2CYT4_9ACTN</name>
<reference evidence="3 4" key="1">
    <citation type="submission" date="2020-07" db="EMBL/GenBank/DDBJ databases">
        <title>Streptomyces isolated from Indian soil.</title>
        <authorList>
            <person name="Mandal S."/>
            <person name="Maiti P.K."/>
        </authorList>
    </citation>
    <scope>NUCLEOTIDE SEQUENCE [LARGE SCALE GENOMIC DNA]</scope>
    <source>
        <strain evidence="3 4">PSKA54</strain>
    </source>
</reference>
<keyword evidence="1" id="KW-0472">Membrane</keyword>
<comment type="caution">
    <text evidence="3">The sequence shown here is derived from an EMBL/GenBank/DDBJ whole genome shotgun (WGS) entry which is preliminary data.</text>
</comment>
<proteinExistence type="predicted"/>
<dbReference type="Pfam" id="PF14219">
    <property type="entry name" value="DUF4328"/>
    <property type="match status" value="1"/>
</dbReference>
<accession>A0A7W2CYT4</accession>
<organism evidence="3 4">
    <name type="scientific">Streptomyces himalayensis subsp. aureolus</name>
    <dbReference type="NCBI Taxonomy" id="2758039"/>
    <lineage>
        <taxon>Bacteria</taxon>
        <taxon>Bacillati</taxon>
        <taxon>Actinomycetota</taxon>
        <taxon>Actinomycetes</taxon>
        <taxon>Kitasatosporales</taxon>
        <taxon>Streptomycetaceae</taxon>
        <taxon>Streptomyces</taxon>
        <taxon>Streptomyces himalayensis</taxon>
    </lineage>
</organism>
<keyword evidence="1" id="KW-1133">Transmembrane helix</keyword>